<dbReference type="InterPro" id="IPR001343">
    <property type="entry name" value="Hemolysn_Ca-bd"/>
</dbReference>
<evidence type="ECO:0000256" key="3">
    <source>
        <dbReference type="ARBA" id="ARBA00022525"/>
    </source>
</evidence>
<accession>A0A143DGL3</accession>
<dbReference type="Proteomes" id="UP000076066">
    <property type="component" value="Chromosome"/>
</dbReference>
<evidence type="ECO:0000313" key="5">
    <source>
        <dbReference type="EMBL" id="AMW35443.1"/>
    </source>
</evidence>
<dbReference type="Pfam" id="PF08548">
    <property type="entry name" value="Peptidase_M10_C"/>
    <property type="match status" value="1"/>
</dbReference>
<dbReference type="OrthoDB" id="7366341at2"/>
<proteinExistence type="predicted"/>
<keyword evidence="4" id="KW-0677">Repeat</keyword>
<dbReference type="EMBL" id="CP014525">
    <property type="protein sequence ID" value="AMW35443.1"/>
    <property type="molecule type" value="Genomic_DNA"/>
</dbReference>
<dbReference type="RefSeq" id="WP_066136263.1">
    <property type="nucleotide sequence ID" value="NZ_CP014525.1"/>
</dbReference>
<evidence type="ECO:0000256" key="2">
    <source>
        <dbReference type="ARBA" id="ARBA00004613"/>
    </source>
</evidence>
<dbReference type="SUPFAM" id="SSF51120">
    <property type="entry name" value="beta-Roll"/>
    <property type="match status" value="2"/>
</dbReference>
<dbReference type="Pfam" id="PF00353">
    <property type="entry name" value="HemolysinCabind"/>
    <property type="match status" value="2"/>
</dbReference>
<protein>
    <submittedName>
        <fullName evidence="5">Uncharacterized protein</fullName>
    </submittedName>
</protein>
<dbReference type="PRINTS" id="PR00313">
    <property type="entry name" value="CABNDNGRPT"/>
</dbReference>
<dbReference type="KEGG" id="hjo:AY555_09950"/>
<comment type="subcellular location">
    <subcellularLocation>
        <location evidence="2">Secreted</location>
    </subcellularLocation>
</comment>
<keyword evidence="6" id="KW-1185">Reference proteome</keyword>
<dbReference type="GO" id="GO:0005509">
    <property type="term" value="F:calcium ion binding"/>
    <property type="evidence" value="ECO:0007669"/>
    <property type="project" value="InterPro"/>
</dbReference>
<keyword evidence="3" id="KW-0964">Secreted</keyword>
<name>A0A143DGL3_9PROT</name>
<dbReference type="GeneID" id="53317474"/>
<dbReference type="GO" id="GO:0005615">
    <property type="term" value="C:extracellular space"/>
    <property type="evidence" value="ECO:0007669"/>
    <property type="project" value="InterPro"/>
</dbReference>
<evidence type="ECO:0000256" key="4">
    <source>
        <dbReference type="ARBA" id="ARBA00022737"/>
    </source>
</evidence>
<sequence>MQAIFTTGTAKDEVFSPEYGANFINGNGGIDRVDYSSLKDPITVKLHDGSEPSIVYVGTEPRDVLTDIDDITGSIGDDHLIGNTQTNKFNGGPGQDILDGGQGLDFAEYTGRSLPIAVKLSLESPSIVYVNGIAEDTLINIENIIGGSGNDHLVGTDDYNLLLGGDGDDILEGKGFVDALSGGAGADTYVYRSFRDSTPKQQDWVADFNRTEGDRFEMSHMDANINQVGHQALTFSGNKAQPHSVWYECERFSPFANNKINGYYVINIYADVDGDTSEDFAFTAYSLSPLILPNDFIF</sequence>
<organism evidence="5 6">
    <name type="scientific">Haematospirillum jordaniae</name>
    <dbReference type="NCBI Taxonomy" id="1549855"/>
    <lineage>
        <taxon>Bacteria</taxon>
        <taxon>Pseudomonadati</taxon>
        <taxon>Pseudomonadota</taxon>
        <taxon>Alphaproteobacteria</taxon>
        <taxon>Rhodospirillales</taxon>
        <taxon>Novispirillaceae</taxon>
        <taxon>Haematospirillum</taxon>
    </lineage>
</organism>
<evidence type="ECO:0000313" key="6">
    <source>
        <dbReference type="Proteomes" id="UP000076066"/>
    </source>
</evidence>
<evidence type="ECO:0000256" key="1">
    <source>
        <dbReference type="ARBA" id="ARBA00001913"/>
    </source>
</evidence>
<gene>
    <name evidence="5" type="ORF">AY555_09950</name>
</gene>
<reference evidence="5 6" key="1">
    <citation type="submission" date="2016-02" db="EMBL/GenBank/DDBJ databases">
        <title>Complete Genome of H5569, the type strain of the newly described species Haematospirillium jordaniae.</title>
        <authorList>
            <person name="Nicholson A.C."/>
            <person name="Humrighouse B.W."/>
            <person name="Loparov V."/>
            <person name="McQuiston J.R."/>
        </authorList>
    </citation>
    <scope>NUCLEOTIDE SEQUENCE [LARGE SCALE GENOMIC DNA]</scope>
    <source>
        <strain evidence="5 6">H5569</strain>
    </source>
</reference>
<dbReference type="STRING" id="1549855.AY555_09950"/>
<dbReference type="Gene3D" id="2.150.10.10">
    <property type="entry name" value="Serralysin-like metalloprotease, C-terminal"/>
    <property type="match status" value="2"/>
</dbReference>
<comment type="cofactor">
    <cofactor evidence="1">
        <name>Ca(2+)</name>
        <dbReference type="ChEBI" id="CHEBI:29108"/>
    </cofactor>
</comment>
<dbReference type="InterPro" id="IPR011049">
    <property type="entry name" value="Serralysin-like_metalloprot_C"/>
</dbReference>
<dbReference type="InterPro" id="IPR013858">
    <property type="entry name" value="Peptidase_M10B_C"/>
</dbReference>
<dbReference type="AlphaFoldDB" id="A0A143DGL3"/>